<evidence type="ECO:0000313" key="6">
    <source>
        <dbReference type="RefSeq" id="XP_010445862.2"/>
    </source>
</evidence>
<dbReference type="InterPro" id="IPR002182">
    <property type="entry name" value="NB-ARC"/>
</dbReference>
<dbReference type="RefSeq" id="XP_010445862.2">
    <property type="nucleotide sequence ID" value="XM_010447560.2"/>
</dbReference>
<accession>A0ABM0UT19</accession>
<dbReference type="InterPro" id="IPR000157">
    <property type="entry name" value="TIR_dom"/>
</dbReference>
<dbReference type="Pfam" id="PF23282">
    <property type="entry name" value="WHD_ROQ1"/>
    <property type="match status" value="1"/>
</dbReference>
<dbReference type="SUPFAM" id="SSF52200">
    <property type="entry name" value="Toll/Interleukin receptor TIR domain"/>
    <property type="match status" value="1"/>
</dbReference>
<evidence type="ECO:0000256" key="2">
    <source>
        <dbReference type="ARBA" id="ARBA00022737"/>
    </source>
</evidence>
<dbReference type="InterPro" id="IPR044974">
    <property type="entry name" value="Disease_R_plants"/>
</dbReference>
<dbReference type="InterPro" id="IPR027417">
    <property type="entry name" value="P-loop_NTPase"/>
</dbReference>
<evidence type="ECO:0000256" key="3">
    <source>
        <dbReference type="ARBA" id="ARBA00022821"/>
    </source>
</evidence>
<dbReference type="InterPro" id="IPR042197">
    <property type="entry name" value="Apaf_helical"/>
</dbReference>
<organism evidence="5 6">
    <name type="scientific">Camelina sativa</name>
    <name type="common">False flax</name>
    <name type="synonym">Myagrum sativum</name>
    <dbReference type="NCBI Taxonomy" id="90675"/>
    <lineage>
        <taxon>Eukaryota</taxon>
        <taxon>Viridiplantae</taxon>
        <taxon>Streptophyta</taxon>
        <taxon>Embryophyta</taxon>
        <taxon>Tracheophyta</taxon>
        <taxon>Spermatophyta</taxon>
        <taxon>Magnoliopsida</taxon>
        <taxon>eudicotyledons</taxon>
        <taxon>Gunneridae</taxon>
        <taxon>Pentapetalae</taxon>
        <taxon>rosids</taxon>
        <taxon>malvids</taxon>
        <taxon>Brassicales</taxon>
        <taxon>Brassicaceae</taxon>
        <taxon>Camelineae</taxon>
        <taxon>Camelina</taxon>
    </lineage>
</organism>
<reference evidence="5" key="1">
    <citation type="journal article" date="2014" name="Nat. Commun.">
        <title>The emerging biofuel crop Camelina sativa retains a highly undifferentiated hexaploid genome structure.</title>
        <authorList>
            <person name="Kagale S."/>
            <person name="Koh C."/>
            <person name="Nixon J."/>
            <person name="Bollina V."/>
            <person name="Clarke W.E."/>
            <person name="Tuteja R."/>
            <person name="Spillane C."/>
            <person name="Robinson S.J."/>
            <person name="Links M.G."/>
            <person name="Clarke C."/>
            <person name="Higgins E.E."/>
            <person name="Huebert T."/>
            <person name="Sharpe A.G."/>
            <person name="Parkin I.A."/>
        </authorList>
    </citation>
    <scope>NUCLEOTIDE SEQUENCE [LARGE SCALE GENOMIC DNA]</scope>
    <source>
        <strain evidence="5">cv. DH55</strain>
    </source>
</reference>
<dbReference type="SUPFAM" id="SSF52058">
    <property type="entry name" value="L domain-like"/>
    <property type="match status" value="1"/>
</dbReference>
<dbReference type="InterPro" id="IPR011713">
    <property type="entry name" value="Leu-rich_rpt_3"/>
</dbReference>
<reference evidence="6" key="2">
    <citation type="submission" date="2025-08" db="UniProtKB">
        <authorList>
            <consortium name="RefSeq"/>
        </authorList>
    </citation>
    <scope>IDENTIFICATION</scope>
    <source>
        <tissue evidence="6">Leaf</tissue>
    </source>
</reference>
<dbReference type="PROSITE" id="PS50104">
    <property type="entry name" value="TIR"/>
    <property type="match status" value="1"/>
</dbReference>
<dbReference type="InterPro" id="IPR058192">
    <property type="entry name" value="WHD_ROQ1-like"/>
</dbReference>
<feature type="domain" description="TIR" evidence="4">
    <location>
        <begin position="11"/>
        <end position="175"/>
    </location>
</feature>
<dbReference type="InterPro" id="IPR036390">
    <property type="entry name" value="WH_DNA-bd_sf"/>
</dbReference>
<dbReference type="InterPro" id="IPR035897">
    <property type="entry name" value="Toll_tir_struct_dom_sf"/>
</dbReference>
<protein>
    <submittedName>
        <fullName evidence="6">Disease resistance protein RPS6-like</fullName>
    </submittedName>
</protein>
<dbReference type="PANTHER" id="PTHR11017">
    <property type="entry name" value="LEUCINE-RICH REPEAT-CONTAINING PROTEIN"/>
    <property type="match status" value="1"/>
</dbReference>
<proteinExistence type="predicted"/>
<name>A0ABM0UT19_CAMSA</name>
<keyword evidence="5" id="KW-1185">Reference proteome</keyword>
<dbReference type="SMART" id="SM00255">
    <property type="entry name" value="TIR"/>
    <property type="match status" value="1"/>
</dbReference>
<dbReference type="Gene3D" id="3.40.50.10140">
    <property type="entry name" value="Toll/interleukin-1 receptor homology (TIR) domain"/>
    <property type="match status" value="1"/>
</dbReference>
<dbReference type="SUPFAM" id="SSF46785">
    <property type="entry name" value="Winged helix' DNA-binding domain"/>
    <property type="match status" value="1"/>
</dbReference>
<dbReference type="Gene3D" id="3.40.50.300">
    <property type="entry name" value="P-loop containing nucleotide triphosphate hydrolases"/>
    <property type="match status" value="1"/>
</dbReference>
<dbReference type="Proteomes" id="UP000694864">
    <property type="component" value="Chromosome 11"/>
</dbReference>
<dbReference type="Gene3D" id="1.10.8.430">
    <property type="entry name" value="Helical domain of apoptotic protease-activating factors"/>
    <property type="match status" value="1"/>
</dbReference>
<dbReference type="PANTHER" id="PTHR11017:SF227">
    <property type="entry name" value="DISEASE RESISTANCE PROTEIN RPS6"/>
    <property type="match status" value="1"/>
</dbReference>
<keyword evidence="3" id="KW-0611">Plant defense</keyword>
<dbReference type="Pfam" id="PF00931">
    <property type="entry name" value="NB-ARC"/>
    <property type="match status" value="1"/>
</dbReference>
<dbReference type="Gene3D" id="3.80.10.10">
    <property type="entry name" value="Ribonuclease Inhibitor"/>
    <property type="match status" value="2"/>
</dbReference>
<sequence>MASSFSSSPNWVYDVFPSFSGEDVRVTFLSHFLKELDRKLIKAFKDNEIKRSQSLKPELKQAIRTSRIAVVVFSEKYPSSSWCLDELLEIVKCEEESGQLVIPIFYGLDPSHVRKQTGKFGDAFAKTCHNRAEDETKLWRQSLTRVANILGYHSKSWHNEANMIEAIANDVLGKLNLTLSKDFQDFVGIEDHIAKISLLLHLESEKVRMVGIWGSSGIGKTTIARVLYSRLSHQFQSSIYVDKAFISKSMRIYNSANLDDYNIKLHLQRSFLSEILDKNDIKIHSLGVVEERLKHHKVLILIDDLEDQMVLDTLVGQSQWFGFGSRIIVITKEKHFLRAHGIDYIYEVCIPSKELALEMFSRYAFRQNCPPDDLMELASEVALCAGNLPLGLNILGLYLRGRDKEDWKDMLPSLRNRLNGKIEKTLSVSYDGLNNKKDEAIFRHVACLFNGTNISDIKQFLADSDLDINIGIKNLVEKSLIHVRYGIVEMHCLLQEMGKEIVRAQSNEPGEREFLMDSKDIRDILENNTGTKKVLGITLDMDEIDKLNVHENAFKGMHNLISLKVYTKNWDPKKEVRWHLPEGFSYLPHKLKLLRMDGYPMRNMPSNFCPENLVNLQMPGSKLEKLWEGVPTLRGLKDIDLQRSRNLKEIPDLSTATNLKTLYLRDCSSLVELPSSIQNLNKLKRLVMAGCKSLETLPTGINLQSLYRLDLGGCSRLKIFPDISTNISQLILSKTGIEEFPSILRLENILSLSMRTMKIENLWRRLHPLTPLMTKMSPTLERLFLSDIPSLLELPSSIQNFNKLEYLGIIDCVNLETLPIHINIRSLCHLDLTGCLRLRTFPDISTNISQLSLTRTGIEEVPWWITKFSKLSYIRMNGCQKLRCVSLHISKLKHLHTVDFSGCGALNKDSWNDSVSDVATDNIHSTLTVGLDQPSSYFPDNFINCFNLDQEAMLQRQSIYSKFMTLSGEEVLSYFTHRTTGTCLTNVPLLHTSTSQPFLKFKACAVVDPKSSLHGHFTFDILVACRFKDRLGNHFDSPYRPRRFWKSEKGIFLVIFECSILLNEDNASVDEQNYDHVDIQVHISNSSDSTFTLKGWGIRLFEDFSSMEKRLGNGNTLPHVSEADEDNMINET</sequence>
<keyword evidence="2" id="KW-0677">Repeat</keyword>
<dbReference type="GeneID" id="104728601"/>
<dbReference type="SUPFAM" id="SSF52540">
    <property type="entry name" value="P-loop containing nucleoside triphosphate hydrolases"/>
    <property type="match status" value="1"/>
</dbReference>
<gene>
    <name evidence="6" type="primary">LOC104728601</name>
</gene>
<evidence type="ECO:0000313" key="5">
    <source>
        <dbReference type="Proteomes" id="UP000694864"/>
    </source>
</evidence>
<evidence type="ECO:0000256" key="1">
    <source>
        <dbReference type="ARBA" id="ARBA00022614"/>
    </source>
</evidence>
<dbReference type="Pfam" id="PF07725">
    <property type="entry name" value="LRR_3"/>
    <property type="match status" value="1"/>
</dbReference>
<keyword evidence="1" id="KW-0433">Leucine-rich repeat</keyword>
<evidence type="ECO:0000259" key="4">
    <source>
        <dbReference type="PROSITE" id="PS50104"/>
    </source>
</evidence>
<dbReference type="PRINTS" id="PR00364">
    <property type="entry name" value="DISEASERSIST"/>
</dbReference>
<dbReference type="Pfam" id="PF01582">
    <property type="entry name" value="TIR"/>
    <property type="match status" value="1"/>
</dbReference>
<dbReference type="InterPro" id="IPR032675">
    <property type="entry name" value="LRR_dom_sf"/>
</dbReference>